<dbReference type="Proteomes" id="UP000242457">
    <property type="component" value="Unassembled WGS sequence"/>
</dbReference>
<reference evidence="1 2" key="1">
    <citation type="submission" date="2014-07" db="EMBL/GenBank/DDBJ databases">
        <title>Genomic and transcriptomic analysis on Apis cerana provide comprehensive insights into honey bee biology.</title>
        <authorList>
            <person name="Diao Q."/>
            <person name="Sun L."/>
            <person name="Zheng H."/>
            <person name="Zheng H."/>
            <person name="Xu S."/>
            <person name="Wang S."/>
            <person name="Zeng Z."/>
            <person name="Hu F."/>
            <person name="Su S."/>
            <person name="Wu J."/>
        </authorList>
    </citation>
    <scope>NUCLEOTIDE SEQUENCE [LARGE SCALE GENOMIC DNA]</scope>
    <source>
        <tissue evidence="1">Pupae without intestine</tissue>
    </source>
</reference>
<dbReference type="EMBL" id="KZ288422">
    <property type="protein sequence ID" value="PBC25953.1"/>
    <property type="molecule type" value="Genomic_DNA"/>
</dbReference>
<protein>
    <submittedName>
        <fullName evidence="1">Uncharacterized protein</fullName>
    </submittedName>
</protein>
<name>A0A2A3E2I7_APICC</name>
<gene>
    <name evidence="1" type="ORF">APICC_01522</name>
</gene>
<organism evidence="1 2">
    <name type="scientific">Apis cerana cerana</name>
    <name type="common">Oriental honeybee</name>
    <dbReference type="NCBI Taxonomy" id="94128"/>
    <lineage>
        <taxon>Eukaryota</taxon>
        <taxon>Metazoa</taxon>
        <taxon>Ecdysozoa</taxon>
        <taxon>Arthropoda</taxon>
        <taxon>Hexapoda</taxon>
        <taxon>Insecta</taxon>
        <taxon>Pterygota</taxon>
        <taxon>Neoptera</taxon>
        <taxon>Endopterygota</taxon>
        <taxon>Hymenoptera</taxon>
        <taxon>Apocrita</taxon>
        <taxon>Aculeata</taxon>
        <taxon>Apoidea</taxon>
        <taxon>Anthophila</taxon>
        <taxon>Apidae</taxon>
        <taxon>Apis</taxon>
    </lineage>
</organism>
<sequence>MWRDDVRSALKMTMVNSITRYDTIRTHFDLVKIAFEECFDHSEIRFLIGILEGVFRRNRSSTRVVRTEILFSTFLSFREHRMRLGEEIDDREEGSSDKDKRMKREVRKKNKNNGRILRFDNTPIDFIVLMIQLIMYEPIINPISLKFNKDYVARNYISRLSDSRQVYNSMCFSMLCIFKRHSDYNRPNTSVFYVQQLYLTLIHHVVPYTEQL</sequence>
<proteinExistence type="predicted"/>
<dbReference type="AlphaFoldDB" id="A0A2A3E2I7"/>
<evidence type="ECO:0000313" key="2">
    <source>
        <dbReference type="Proteomes" id="UP000242457"/>
    </source>
</evidence>
<evidence type="ECO:0000313" key="1">
    <source>
        <dbReference type="EMBL" id="PBC25953.1"/>
    </source>
</evidence>
<keyword evidence="2" id="KW-1185">Reference proteome</keyword>
<accession>A0A2A3E2I7</accession>